<sequence>MNMRKILLLFLLTVTSFHAQSIENPEAFKKCRKEFNKKICLADEDKDNVPFYLDQCPKEGGPIENGGCPWPDTDKDGTLDKDDTCPTIPGLPENNGCPRSIKQNDCEKFCKKQQIKYEQFQTEHQDIGKVYSLLNKKILSDVLNLRKKDLRNNDFGISFGYIQFSLVPDGSCDPNPTKIKNYLISKFWNKDIFEYASKKYNKEILIRRMYFDEYFNPELEKLMGTETFQYLLQYSDKENNNIIIPSKSKKRPKDYISIYIQFITPYKIEIITPASPTIYEYKNGQWESYQK</sequence>
<organism evidence="2 3">
    <name type="scientific">Chryseobacterium pennae</name>
    <dbReference type="NCBI Taxonomy" id="2258962"/>
    <lineage>
        <taxon>Bacteria</taxon>
        <taxon>Pseudomonadati</taxon>
        <taxon>Bacteroidota</taxon>
        <taxon>Flavobacteriia</taxon>
        <taxon>Flavobacteriales</taxon>
        <taxon>Weeksellaceae</taxon>
        <taxon>Chryseobacterium group</taxon>
        <taxon>Chryseobacterium</taxon>
    </lineage>
</organism>
<dbReference type="InterPro" id="IPR028974">
    <property type="entry name" value="TSP_type-3_rpt"/>
</dbReference>
<feature type="chain" id="PRO_5017809268" description="Thrombospondin type 3 repeat-containing protein" evidence="1">
    <location>
        <begin position="20"/>
        <end position="291"/>
    </location>
</feature>
<evidence type="ECO:0008006" key="4">
    <source>
        <dbReference type="Google" id="ProtNLM"/>
    </source>
</evidence>
<evidence type="ECO:0000313" key="3">
    <source>
        <dbReference type="Proteomes" id="UP000256686"/>
    </source>
</evidence>
<dbReference type="AlphaFoldDB" id="A0A3D9C4M2"/>
<keyword evidence="1" id="KW-0732">Signal</keyword>
<dbReference type="SUPFAM" id="SSF103647">
    <property type="entry name" value="TSP type-3 repeat"/>
    <property type="match status" value="1"/>
</dbReference>
<accession>A0A3D9C4M2</accession>
<comment type="caution">
    <text evidence="2">The sequence shown here is derived from an EMBL/GenBank/DDBJ whole genome shotgun (WGS) entry which is preliminary data.</text>
</comment>
<evidence type="ECO:0000256" key="1">
    <source>
        <dbReference type="SAM" id="SignalP"/>
    </source>
</evidence>
<dbReference type="Proteomes" id="UP000256686">
    <property type="component" value="Unassembled WGS sequence"/>
</dbReference>
<evidence type="ECO:0000313" key="2">
    <source>
        <dbReference type="EMBL" id="REC60827.1"/>
    </source>
</evidence>
<proteinExistence type="predicted"/>
<keyword evidence="3" id="KW-1185">Reference proteome</keyword>
<name>A0A3D9C4M2_9FLAO</name>
<gene>
    <name evidence="2" type="ORF">DRF65_18655</name>
</gene>
<protein>
    <recommendedName>
        <fullName evidence="4">Thrombospondin type 3 repeat-containing protein</fullName>
    </recommendedName>
</protein>
<reference evidence="3" key="1">
    <citation type="submission" date="2018-06" db="EMBL/GenBank/DDBJ databases">
        <authorList>
            <person name="Lum Nde A."/>
            <person name="Hugo C."/>
        </authorList>
    </citation>
    <scope>NUCLEOTIDE SEQUENCE [LARGE SCALE GENOMIC DNA]</scope>
    <source>
        <strain evidence="3">1_F178</strain>
    </source>
</reference>
<dbReference type="GO" id="GO:0005509">
    <property type="term" value="F:calcium ion binding"/>
    <property type="evidence" value="ECO:0007669"/>
    <property type="project" value="InterPro"/>
</dbReference>
<feature type="signal peptide" evidence="1">
    <location>
        <begin position="1"/>
        <end position="19"/>
    </location>
</feature>
<dbReference type="EMBL" id="QNVT01000020">
    <property type="protein sequence ID" value="REC60827.1"/>
    <property type="molecule type" value="Genomic_DNA"/>
</dbReference>